<organism evidence="1 2">
    <name type="scientific">Collinsella tanakaei YIT 12063</name>
    <dbReference type="NCBI Taxonomy" id="742742"/>
    <lineage>
        <taxon>Bacteria</taxon>
        <taxon>Bacillati</taxon>
        <taxon>Actinomycetota</taxon>
        <taxon>Coriobacteriia</taxon>
        <taxon>Coriobacteriales</taxon>
        <taxon>Coriobacteriaceae</taxon>
        <taxon>Collinsella</taxon>
    </lineage>
</organism>
<proteinExistence type="predicted"/>
<accession>G1WGF6</accession>
<protein>
    <submittedName>
        <fullName evidence="1">Uncharacterized protein</fullName>
    </submittedName>
</protein>
<dbReference type="STRING" id="742742.HMPREF9452_00419"/>
<dbReference type="PATRIC" id="fig|742742.3.peg.402"/>
<evidence type="ECO:0000313" key="1">
    <source>
        <dbReference type="EMBL" id="EGX67407.1"/>
    </source>
</evidence>
<dbReference type="Proteomes" id="UP000004830">
    <property type="component" value="Unassembled WGS sequence"/>
</dbReference>
<gene>
    <name evidence="1" type="ORF">HMPREF9452_00419</name>
</gene>
<reference evidence="1 2" key="1">
    <citation type="submission" date="2011-06" db="EMBL/GenBank/DDBJ databases">
        <title>The Genome Sequence of Collinsella tanakaei YIT 12063.</title>
        <authorList>
            <consortium name="The Broad Institute Genome Sequencing Platform"/>
            <person name="Earl A."/>
            <person name="Ward D."/>
            <person name="Feldgarden M."/>
            <person name="Gevers D."/>
            <person name="Morotomi M."/>
            <person name="Young S.K."/>
            <person name="Zeng Q."/>
            <person name="Gargeya S."/>
            <person name="Fitzgerald M."/>
            <person name="Haas B."/>
            <person name="Abouelleil A."/>
            <person name="Alvarado L."/>
            <person name="Arachchi H.M."/>
            <person name="Berlin A."/>
            <person name="Brown A."/>
            <person name="Chapman S.B."/>
            <person name="Chen Z."/>
            <person name="Dunbar C."/>
            <person name="Freedman E."/>
            <person name="Gearin G."/>
            <person name="Gellesch M."/>
            <person name="Goldberg J."/>
            <person name="Griggs A."/>
            <person name="Gujja S."/>
            <person name="Heiman D."/>
            <person name="Howarth C."/>
            <person name="Larson L."/>
            <person name="Lui A."/>
            <person name="MacDonald P.J.P."/>
            <person name="Mehta T."/>
            <person name="Montmayeur A."/>
            <person name="Murphy C."/>
            <person name="Neiman D."/>
            <person name="Pearson M."/>
            <person name="Priest M."/>
            <person name="Roberts A."/>
            <person name="Saif S."/>
            <person name="Shea T."/>
            <person name="Shenoy N."/>
            <person name="Sisk P."/>
            <person name="Stolte C."/>
            <person name="Sykes S."/>
            <person name="Wortman J."/>
            <person name="Nusbaum C."/>
            <person name="Birren B."/>
        </authorList>
    </citation>
    <scope>NUCLEOTIDE SEQUENCE [LARGE SCALE GENOMIC DNA]</scope>
    <source>
        <strain evidence="1 2">YIT 12063</strain>
    </source>
</reference>
<comment type="caution">
    <text evidence="1">The sequence shown here is derived from an EMBL/GenBank/DDBJ whole genome shotgun (WGS) entry which is preliminary data.</text>
</comment>
<dbReference type="AlphaFoldDB" id="G1WGF6"/>
<sequence length="34" mass="3939">MALREFAHAEGCDDIQAYIDSILETQKECEEHGW</sequence>
<keyword evidence="2" id="KW-1185">Reference proteome</keyword>
<name>G1WGF6_9ACTN</name>
<dbReference type="EMBL" id="ADLS01000006">
    <property type="protein sequence ID" value="EGX67407.1"/>
    <property type="molecule type" value="Genomic_DNA"/>
</dbReference>
<dbReference type="HOGENOM" id="CLU_3373176_0_0_11"/>
<evidence type="ECO:0000313" key="2">
    <source>
        <dbReference type="Proteomes" id="UP000004830"/>
    </source>
</evidence>